<reference evidence="1" key="1">
    <citation type="submission" date="2024-02" db="EMBL/GenBank/DDBJ databases">
        <title>Metagenome Assembled Genome of Zalaria obscura JY119.</title>
        <authorList>
            <person name="Vighnesh L."/>
            <person name="Jagadeeshwari U."/>
            <person name="Venkata Ramana C."/>
            <person name="Sasikala C."/>
        </authorList>
    </citation>
    <scope>NUCLEOTIDE SEQUENCE</scope>
    <source>
        <strain evidence="1">JY119</strain>
    </source>
</reference>
<gene>
    <name evidence="1" type="ORF">M8818_001477</name>
</gene>
<proteinExistence type="predicted"/>
<accession>A0ACC3SKD9</accession>
<name>A0ACC3SKD9_9PEZI</name>
<keyword evidence="2" id="KW-1185">Reference proteome</keyword>
<protein>
    <submittedName>
        <fullName evidence="1">Uncharacterized protein</fullName>
    </submittedName>
</protein>
<evidence type="ECO:0000313" key="1">
    <source>
        <dbReference type="EMBL" id="KAK8217224.1"/>
    </source>
</evidence>
<comment type="caution">
    <text evidence="1">The sequence shown here is derived from an EMBL/GenBank/DDBJ whole genome shotgun (WGS) entry which is preliminary data.</text>
</comment>
<dbReference type="Proteomes" id="UP001320706">
    <property type="component" value="Unassembled WGS sequence"/>
</dbReference>
<sequence>MAYSFSRTWKAPQVKEKEAWDRVLKAREHICPDSPFFTKDLNRKEHEIEMKREKEEWLKAKKDRAEKEAAQGLTIRILPFGGKKFENNLSPVLGQPTIWCPSWQVGKEATAPWPSLSEMKYEGDERIATAKHHGRFLPVPRLPGNETVNWQHLSFLEPLPFDRVRHVPDEVDIMMNTHTIPELEITDEEGMSLLGKDLMEALDPKGVYG</sequence>
<dbReference type="EMBL" id="JAMKPW020000006">
    <property type="protein sequence ID" value="KAK8217224.1"/>
    <property type="molecule type" value="Genomic_DNA"/>
</dbReference>
<organism evidence="1 2">
    <name type="scientific">Zalaria obscura</name>
    <dbReference type="NCBI Taxonomy" id="2024903"/>
    <lineage>
        <taxon>Eukaryota</taxon>
        <taxon>Fungi</taxon>
        <taxon>Dikarya</taxon>
        <taxon>Ascomycota</taxon>
        <taxon>Pezizomycotina</taxon>
        <taxon>Dothideomycetes</taxon>
        <taxon>Dothideomycetidae</taxon>
        <taxon>Dothideales</taxon>
        <taxon>Zalariaceae</taxon>
        <taxon>Zalaria</taxon>
    </lineage>
</organism>
<evidence type="ECO:0000313" key="2">
    <source>
        <dbReference type="Proteomes" id="UP001320706"/>
    </source>
</evidence>